<proteinExistence type="predicted"/>
<evidence type="ECO:0000313" key="2">
    <source>
        <dbReference type="Proteomes" id="UP000313359"/>
    </source>
</evidence>
<name>A0A5C2RLX0_9APHY</name>
<dbReference type="OrthoDB" id="37659at2759"/>
<protein>
    <submittedName>
        <fullName evidence="1">Uncharacterized protein</fullName>
    </submittedName>
</protein>
<accession>A0A5C2RLX0</accession>
<gene>
    <name evidence="1" type="ORF">L227DRAFT_515239</name>
</gene>
<dbReference type="AlphaFoldDB" id="A0A5C2RLX0"/>
<keyword evidence="2" id="KW-1185">Reference proteome</keyword>
<evidence type="ECO:0000313" key="1">
    <source>
        <dbReference type="EMBL" id="RPD52171.1"/>
    </source>
</evidence>
<dbReference type="EMBL" id="ML122403">
    <property type="protein sequence ID" value="RPD52171.1"/>
    <property type="molecule type" value="Genomic_DNA"/>
</dbReference>
<reference evidence="1" key="1">
    <citation type="journal article" date="2018" name="Genome Biol. Evol.">
        <title>Genomics and development of Lentinus tigrinus, a white-rot wood-decaying mushroom with dimorphic fruiting bodies.</title>
        <authorList>
            <person name="Wu B."/>
            <person name="Xu Z."/>
            <person name="Knudson A."/>
            <person name="Carlson A."/>
            <person name="Chen N."/>
            <person name="Kovaka S."/>
            <person name="LaButti K."/>
            <person name="Lipzen A."/>
            <person name="Pennachio C."/>
            <person name="Riley R."/>
            <person name="Schakwitz W."/>
            <person name="Umezawa K."/>
            <person name="Ohm R.A."/>
            <person name="Grigoriev I.V."/>
            <person name="Nagy L.G."/>
            <person name="Gibbons J."/>
            <person name="Hibbett D."/>
        </authorList>
    </citation>
    <scope>NUCLEOTIDE SEQUENCE [LARGE SCALE GENOMIC DNA]</scope>
    <source>
        <strain evidence="1">ALCF2SS1-6</strain>
    </source>
</reference>
<dbReference type="Proteomes" id="UP000313359">
    <property type="component" value="Unassembled WGS sequence"/>
</dbReference>
<organism evidence="1 2">
    <name type="scientific">Lentinus tigrinus ALCF2SS1-6</name>
    <dbReference type="NCBI Taxonomy" id="1328759"/>
    <lineage>
        <taxon>Eukaryota</taxon>
        <taxon>Fungi</taxon>
        <taxon>Dikarya</taxon>
        <taxon>Basidiomycota</taxon>
        <taxon>Agaricomycotina</taxon>
        <taxon>Agaricomycetes</taxon>
        <taxon>Polyporales</taxon>
        <taxon>Polyporaceae</taxon>
        <taxon>Lentinus</taxon>
    </lineage>
</organism>
<sequence>MAPTEYIREQGRYGLRNPPPIDNSHLARDTNVDREVVILVYPPRPGRSRSPRDLHWSLSWRVEGGGWKHLHVVVEETPYDAHLKMRYVYWGPVTKTVGDATRGARYASLGYMSRASRQRIEALAWGIGVAKPNGEWNCQNWVVDLLCKICQDGLIDQAKWSDVMATASHRTCFL</sequence>